<evidence type="ECO:0000256" key="8">
    <source>
        <dbReference type="ARBA" id="ARBA00023027"/>
    </source>
</evidence>
<keyword evidence="5" id="KW-0479">Metal-binding</keyword>
<dbReference type="Gene3D" id="3.90.79.10">
    <property type="entry name" value="Nucleoside Triphosphate Pyrophosphohydrolase"/>
    <property type="match status" value="1"/>
</dbReference>
<comment type="catalytic activity">
    <reaction evidence="9">
        <text>a 5'-end NAD(+)-phospho-ribonucleoside in mRNA + H2O = a 5'-end phospho-adenosine-phospho-ribonucleoside in mRNA + beta-nicotinamide D-ribonucleotide + 2 H(+)</text>
        <dbReference type="Rhea" id="RHEA:60876"/>
        <dbReference type="Rhea" id="RHEA-COMP:15698"/>
        <dbReference type="Rhea" id="RHEA-COMP:15719"/>
        <dbReference type="ChEBI" id="CHEBI:14649"/>
        <dbReference type="ChEBI" id="CHEBI:15377"/>
        <dbReference type="ChEBI" id="CHEBI:15378"/>
        <dbReference type="ChEBI" id="CHEBI:144029"/>
        <dbReference type="ChEBI" id="CHEBI:144051"/>
    </reaction>
    <physiologicalReaction direction="left-to-right" evidence="9">
        <dbReference type="Rhea" id="RHEA:60877"/>
    </physiologicalReaction>
</comment>
<sequence length="319" mass="34640">MNDEGPTPPFARAVIDRDAERRADPAIFDDFDADPASRVLLVHGDRALFAEQVEGSAPALELLHPADAPAGSLRAYLGRGDAPARAYELRVVDDATAEAVEPEAARWVGLRAAATRLDELGAGLFVEALALANWHAAHGFCPRCGSTTTPVQAGWARRCDRDAAMLFPRTDPAVIVLVTDDDDRLLLGSNALWEQRRFSLLAGFVEPGESLEDAVVREIHEEAGLAVDRVEYRGSQPWPFPASLMLGFEARVAPGVDPATAKPDGEEILELRWFTRDELAEAWGGVTLPGETSIARWLIERWYGGPVVAPDRSPAWSTS</sequence>
<dbReference type="GO" id="GO:0016787">
    <property type="term" value="F:hydrolase activity"/>
    <property type="evidence" value="ECO:0007669"/>
    <property type="project" value="UniProtKB-KW"/>
</dbReference>
<dbReference type="SUPFAM" id="SSF55811">
    <property type="entry name" value="Nudix"/>
    <property type="match status" value="1"/>
</dbReference>
<dbReference type="NCBIfam" id="NF001299">
    <property type="entry name" value="PRK00241.1"/>
    <property type="match status" value="1"/>
</dbReference>
<keyword evidence="6 10" id="KW-0378">Hydrolase</keyword>
<evidence type="ECO:0000256" key="5">
    <source>
        <dbReference type="ARBA" id="ARBA00022723"/>
    </source>
</evidence>
<dbReference type="Gene3D" id="3.90.79.20">
    <property type="match status" value="1"/>
</dbReference>
<dbReference type="PROSITE" id="PS00893">
    <property type="entry name" value="NUDIX_BOX"/>
    <property type="match status" value="1"/>
</dbReference>
<gene>
    <name evidence="12" type="primary">nudC</name>
    <name evidence="12" type="ORF">ACFFQV_07180</name>
</gene>
<proteinExistence type="inferred from homology"/>
<keyword evidence="13" id="KW-1185">Reference proteome</keyword>
<dbReference type="InterPro" id="IPR000086">
    <property type="entry name" value="NUDIX_hydrolase_dom"/>
</dbReference>
<comment type="caution">
    <text evidence="12">The sequence shown here is derived from an EMBL/GenBank/DDBJ whole genome shotgun (WGS) entry which is preliminary data.</text>
</comment>
<dbReference type="InterPro" id="IPR015375">
    <property type="entry name" value="NADH_PPase-like_N"/>
</dbReference>
<dbReference type="Pfam" id="PF09297">
    <property type="entry name" value="Zn_ribbon_NUD"/>
    <property type="match status" value="1"/>
</dbReference>
<name>A0ABV5SP03_9MICO</name>
<evidence type="ECO:0000256" key="1">
    <source>
        <dbReference type="ARBA" id="ARBA00001946"/>
    </source>
</evidence>
<dbReference type="InterPro" id="IPR020476">
    <property type="entry name" value="Nudix_hydrolase"/>
</dbReference>
<dbReference type="PANTHER" id="PTHR42904">
    <property type="entry name" value="NUDIX HYDROLASE, NUDC SUBFAMILY"/>
    <property type="match status" value="1"/>
</dbReference>
<dbReference type="InterPro" id="IPR050241">
    <property type="entry name" value="NAD-cap_RNA_hydrolase_NudC"/>
</dbReference>
<dbReference type="Pfam" id="PF09296">
    <property type="entry name" value="NUDIX-like"/>
    <property type="match status" value="1"/>
</dbReference>
<evidence type="ECO:0000256" key="6">
    <source>
        <dbReference type="ARBA" id="ARBA00022801"/>
    </source>
</evidence>
<evidence type="ECO:0000256" key="9">
    <source>
        <dbReference type="ARBA" id="ARBA00023679"/>
    </source>
</evidence>
<dbReference type="InterPro" id="IPR015797">
    <property type="entry name" value="NUDIX_hydrolase-like_dom_sf"/>
</dbReference>
<dbReference type="InterPro" id="IPR049734">
    <property type="entry name" value="NudC-like_C"/>
</dbReference>
<reference evidence="12 13" key="1">
    <citation type="submission" date="2024-09" db="EMBL/GenBank/DDBJ databases">
        <authorList>
            <person name="Sun Q."/>
            <person name="Mori K."/>
        </authorList>
    </citation>
    <scope>NUCLEOTIDE SEQUENCE [LARGE SCALE GENOMIC DNA]</scope>
    <source>
        <strain evidence="12 13">JCM 14321</strain>
    </source>
</reference>
<evidence type="ECO:0000256" key="3">
    <source>
        <dbReference type="ARBA" id="ARBA00009595"/>
    </source>
</evidence>
<comment type="similarity">
    <text evidence="3">Belongs to the Nudix hydrolase family. NudC subfamily.</text>
</comment>
<evidence type="ECO:0000256" key="10">
    <source>
        <dbReference type="RuleBase" id="RU003476"/>
    </source>
</evidence>
<dbReference type="RefSeq" id="WP_157424823.1">
    <property type="nucleotide sequence ID" value="NZ_BAAANI010000007.1"/>
</dbReference>
<dbReference type="EMBL" id="JBHMBL010000001">
    <property type="protein sequence ID" value="MFB9642073.1"/>
    <property type="molecule type" value="Genomic_DNA"/>
</dbReference>
<dbReference type="PANTHER" id="PTHR42904:SF6">
    <property type="entry name" value="NAD-CAPPED RNA HYDROLASE NUDT12"/>
    <property type="match status" value="1"/>
</dbReference>
<feature type="domain" description="Nudix hydrolase" evidence="11">
    <location>
        <begin position="168"/>
        <end position="300"/>
    </location>
</feature>
<dbReference type="CDD" id="cd03429">
    <property type="entry name" value="NUDIX_NADH_pyrophosphatase_Nudt13"/>
    <property type="match status" value="1"/>
</dbReference>
<organism evidence="12 13">
    <name type="scientific">Agromyces lapidis</name>
    <dbReference type="NCBI Taxonomy" id="279574"/>
    <lineage>
        <taxon>Bacteria</taxon>
        <taxon>Bacillati</taxon>
        <taxon>Actinomycetota</taxon>
        <taxon>Actinomycetes</taxon>
        <taxon>Micrococcales</taxon>
        <taxon>Microbacteriaceae</taxon>
        <taxon>Agromyces</taxon>
    </lineage>
</organism>
<evidence type="ECO:0000256" key="2">
    <source>
        <dbReference type="ARBA" id="ARBA00001947"/>
    </source>
</evidence>
<evidence type="ECO:0000313" key="12">
    <source>
        <dbReference type="EMBL" id="MFB9642073.1"/>
    </source>
</evidence>
<dbReference type="PRINTS" id="PR00502">
    <property type="entry name" value="NUDIXFAMILY"/>
</dbReference>
<dbReference type="Proteomes" id="UP001589667">
    <property type="component" value="Unassembled WGS sequence"/>
</dbReference>
<dbReference type="PROSITE" id="PS51462">
    <property type="entry name" value="NUDIX"/>
    <property type="match status" value="1"/>
</dbReference>
<evidence type="ECO:0000256" key="4">
    <source>
        <dbReference type="ARBA" id="ARBA00012381"/>
    </source>
</evidence>
<comment type="cofactor">
    <cofactor evidence="2">
        <name>Zn(2+)</name>
        <dbReference type="ChEBI" id="CHEBI:29105"/>
    </cofactor>
</comment>
<dbReference type="EC" id="3.6.1.22" evidence="4"/>
<keyword evidence="7" id="KW-0460">Magnesium</keyword>
<protein>
    <recommendedName>
        <fullName evidence="4">NAD(+) diphosphatase</fullName>
        <ecNumber evidence="4">3.6.1.22</ecNumber>
    </recommendedName>
</protein>
<comment type="cofactor">
    <cofactor evidence="1">
        <name>Mg(2+)</name>
        <dbReference type="ChEBI" id="CHEBI:18420"/>
    </cofactor>
</comment>
<evidence type="ECO:0000259" key="11">
    <source>
        <dbReference type="PROSITE" id="PS51462"/>
    </source>
</evidence>
<dbReference type="InterPro" id="IPR020084">
    <property type="entry name" value="NUDIX_hydrolase_CS"/>
</dbReference>
<accession>A0ABV5SP03</accession>
<keyword evidence="8" id="KW-0520">NAD</keyword>
<dbReference type="Pfam" id="PF00293">
    <property type="entry name" value="NUDIX"/>
    <property type="match status" value="1"/>
</dbReference>
<dbReference type="InterPro" id="IPR015376">
    <property type="entry name" value="Znr_NADH_PPase"/>
</dbReference>
<evidence type="ECO:0000256" key="7">
    <source>
        <dbReference type="ARBA" id="ARBA00022842"/>
    </source>
</evidence>
<evidence type="ECO:0000313" key="13">
    <source>
        <dbReference type="Proteomes" id="UP001589667"/>
    </source>
</evidence>